<dbReference type="GeneID" id="28830603"/>
<dbReference type="OrthoDB" id="5420711at2759"/>
<dbReference type="Proteomes" id="UP000070700">
    <property type="component" value="Unassembled WGS sequence"/>
</dbReference>
<sequence length="430" mass="48862">MQDPQPNPRAPHRWSPQHEQDPSVAEILSSPPQLQVNVFYQRKTRTSFCMSNCKNIEVAELWPLYADHYPSHDGHSDSDAGVMESASQERLKDEKRADQEPEIVSDSGTNLSLTATTTSHDPSTTTKPFPFFNLPLELRLKIYALLLPPRHHKITTQIPHNGYFYNTSTVPLHSATSFYPFGTSSPPKLTTYKVLTANFRSDFPSPSIEPQILRTCKKIKEEAEWVLYGGRGVVFDFETSVDAAVAFWGDRSREARGWVRGLRVAREVPSWLGKDSWGNDRRDEVWDRFCRFVKDELTGLWKLDVTLWSSSGSAVGFPSQIASSGTGDEEGDTKLKEQEDQRKWREWEYTASLLQAEGLREARVTWWGFGSGEEKGVEELQMDGTMMRVRPERFDSWVARRMVGDRLVREKMVRDGVVVEGVVVVRGSGA</sequence>
<feature type="domain" description="2EXR" evidence="2">
    <location>
        <begin position="131"/>
        <end position="227"/>
    </location>
</feature>
<feature type="compositionally biased region" description="Low complexity" evidence="1">
    <location>
        <begin position="114"/>
        <end position="124"/>
    </location>
</feature>
<feature type="region of interest" description="Disordered" evidence="1">
    <location>
        <begin position="73"/>
        <end position="124"/>
    </location>
</feature>
<dbReference type="InterPro" id="IPR045518">
    <property type="entry name" value="2EXR"/>
</dbReference>
<evidence type="ECO:0000313" key="4">
    <source>
        <dbReference type="Proteomes" id="UP000070700"/>
    </source>
</evidence>
<dbReference type="PANTHER" id="PTHR42085">
    <property type="entry name" value="F-BOX DOMAIN-CONTAINING PROTEIN"/>
    <property type="match status" value="1"/>
</dbReference>
<gene>
    <name evidence="3" type="ORF">LY89DRAFT_742796</name>
</gene>
<evidence type="ECO:0000259" key="2">
    <source>
        <dbReference type="Pfam" id="PF20150"/>
    </source>
</evidence>
<dbReference type="EMBL" id="KQ947439">
    <property type="protein sequence ID" value="KUJ07567.1"/>
    <property type="molecule type" value="Genomic_DNA"/>
</dbReference>
<evidence type="ECO:0000256" key="1">
    <source>
        <dbReference type="SAM" id="MobiDB-lite"/>
    </source>
</evidence>
<keyword evidence="4" id="KW-1185">Reference proteome</keyword>
<dbReference type="Pfam" id="PF20150">
    <property type="entry name" value="2EXR"/>
    <property type="match status" value="1"/>
</dbReference>
<accession>A0A132B7A8</accession>
<dbReference type="PANTHER" id="PTHR42085:SF2">
    <property type="entry name" value="F-BOX DOMAIN-CONTAINING PROTEIN"/>
    <property type="match status" value="1"/>
</dbReference>
<organism evidence="3 4">
    <name type="scientific">Mollisia scopiformis</name>
    <name type="common">Conifer needle endophyte fungus</name>
    <name type="synonym">Phialocephala scopiformis</name>
    <dbReference type="NCBI Taxonomy" id="149040"/>
    <lineage>
        <taxon>Eukaryota</taxon>
        <taxon>Fungi</taxon>
        <taxon>Dikarya</taxon>
        <taxon>Ascomycota</taxon>
        <taxon>Pezizomycotina</taxon>
        <taxon>Leotiomycetes</taxon>
        <taxon>Helotiales</taxon>
        <taxon>Mollisiaceae</taxon>
        <taxon>Mollisia</taxon>
    </lineage>
</organism>
<name>A0A132B7A8_MOLSC</name>
<protein>
    <recommendedName>
        <fullName evidence="2">2EXR domain-containing protein</fullName>
    </recommendedName>
</protein>
<dbReference type="InterPro" id="IPR038883">
    <property type="entry name" value="AN11006-like"/>
</dbReference>
<evidence type="ECO:0000313" key="3">
    <source>
        <dbReference type="EMBL" id="KUJ07567.1"/>
    </source>
</evidence>
<feature type="compositionally biased region" description="Basic and acidic residues" evidence="1">
    <location>
        <begin position="87"/>
        <end position="99"/>
    </location>
</feature>
<dbReference type="AlphaFoldDB" id="A0A132B7A8"/>
<dbReference type="RefSeq" id="XP_018061922.1">
    <property type="nucleotide sequence ID" value="XM_018220877.1"/>
</dbReference>
<feature type="region of interest" description="Disordered" evidence="1">
    <location>
        <begin position="1"/>
        <end position="24"/>
    </location>
</feature>
<proteinExistence type="predicted"/>
<reference evidence="3 4" key="1">
    <citation type="submission" date="2015-10" db="EMBL/GenBank/DDBJ databases">
        <title>Full genome of DAOMC 229536 Phialocephala scopiformis, a fungal endophyte of spruce producing the potent anti-insectan compound rugulosin.</title>
        <authorList>
            <consortium name="DOE Joint Genome Institute"/>
            <person name="Walker A.K."/>
            <person name="Frasz S.L."/>
            <person name="Seifert K.A."/>
            <person name="Miller J.D."/>
            <person name="Mondo S.J."/>
            <person name="Labutti K."/>
            <person name="Lipzen A."/>
            <person name="Dockter R."/>
            <person name="Kennedy M."/>
            <person name="Grigoriev I.V."/>
            <person name="Spatafora J.W."/>
        </authorList>
    </citation>
    <scope>NUCLEOTIDE SEQUENCE [LARGE SCALE GENOMIC DNA]</scope>
    <source>
        <strain evidence="3 4">CBS 120377</strain>
    </source>
</reference>
<dbReference type="KEGG" id="psco:LY89DRAFT_742796"/>
<dbReference type="InParanoid" id="A0A132B7A8"/>